<proteinExistence type="predicted"/>
<name>A0A1G4KEB2_9SACH</name>
<accession>A0A1G4KEB2</accession>
<reference evidence="2" key="1">
    <citation type="submission" date="2016-03" db="EMBL/GenBank/DDBJ databases">
        <authorList>
            <person name="Devillers H."/>
        </authorList>
    </citation>
    <scope>NUCLEOTIDE SEQUENCE [LARGE SCALE GENOMIC DNA]</scope>
</reference>
<dbReference type="SUPFAM" id="SSF52047">
    <property type="entry name" value="RNI-like"/>
    <property type="match status" value="1"/>
</dbReference>
<dbReference type="Gene3D" id="3.80.10.10">
    <property type="entry name" value="Ribonuclease Inhibitor"/>
    <property type="match status" value="1"/>
</dbReference>
<evidence type="ECO:0000313" key="2">
    <source>
        <dbReference type="Proteomes" id="UP000191024"/>
    </source>
</evidence>
<dbReference type="AlphaFoldDB" id="A0A1G4KEB2"/>
<dbReference type="EMBL" id="LT598468">
    <property type="protein sequence ID" value="SCV02842.1"/>
    <property type="molecule type" value="Genomic_DNA"/>
</dbReference>
<gene>
    <name evidence="1" type="ORF">LAMI_0H03422G</name>
</gene>
<keyword evidence="2" id="KW-1185">Reference proteome</keyword>
<sequence length="425" mass="48585">MANKRRPKKTKAPYRKYVAGQGFVHTRGFTSTEAVARDEGDSLGGLADQFSELSIGANKIRPANEERSRELHQPALGDGMALPWELFRLILQFSETIEPQYLLVCRTWYFISLSFLYRAPKLSSRNFYKFVDALVNNRKKRLGEHVVTLDLSTIIQSGKNSFVSKLLRRCSPRLETFTAPQTSFGYAPLISLKSCHKLKYLDLGLVSETVQLRELFQAIKGFNCLTHLSFPRSSIDCEGFREFQWPPNLRYLKLSGGITNEFVSETSFPRSIRRLEFSYCPQINEHAVYTVLAKIGDTLTHLYFHYPMPALQESSLDYVFRYCSNLITLQLTVDYCSKWAFSENFLTPLPYPRPLRNLRLECSGSLGQAFKVHPDDLTIAVVEERLPNLKTLRVTSKLGWDMNGDDVGDLVSCLEDQEASIYVTF</sequence>
<dbReference type="OrthoDB" id="2125396at2759"/>
<evidence type="ECO:0000313" key="1">
    <source>
        <dbReference type="EMBL" id="SCV02842.1"/>
    </source>
</evidence>
<organism evidence="1 2">
    <name type="scientific">Lachancea mirantina</name>
    <dbReference type="NCBI Taxonomy" id="1230905"/>
    <lineage>
        <taxon>Eukaryota</taxon>
        <taxon>Fungi</taxon>
        <taxon>Dikarya</taxon>
        <taxon>Ascomycota</taxon>
        <taxon>Saccharomycotina</taxon>
        <taxon>Saccharomycetes</taxon>
        <taxon>Saccharomycetales</taxon>
        <taxon>Saccharomycetaceae</taxon>
        <taxon>Lachancea</taxon>
    </lineage>
</organism>
<dbReference type="InterPro" id="IPR032675">
    <property type="entry name" value="LRR_dom_sf"/>
</dbReference>
<protein>
    <submittedName>
        <fullName evidence="1">LAMI_0H03422g1_1</fullName>
    </submittedName>
</protein>
<dbReference type="STRING" id="1230905.A0A1G4KEB2"/>
<dbReference type="Proteomes" id="UP000191024">
    <property type="component" value="Chromosome H"/>
</dbReference>